<evidence type="ECO:0000256" key="6">
    <source>
        <dbReference type="ARBA" id="ARBA00022737"/>
    </source>
</evidence>
<keyword evidence="12" id="KW-0325">Glycoprotein</keyword>
<feature type="domain" description="Protein kinase" evidence="15">
    <location>
        <begin position="615"/>
        <end position="894"/>
    </location>
</feature>
<keyword evidence="4 13" id="KW-0812">Transmembrane</keyword>
<keyword evidence="3" id="KW-0808">Transferase</keyword>
<dbReference type="Gene3D" id="3.30.200.20">
    <property type="entry name" value="Phosphorylase Kinase, domain 1"/>
    <property type="match status" value="1"/>
</dbReference>
<comment type="subcellular location">
    <subcellularLocation>
        <location evidence="1">Membrane</location>
        <topology evidence="1">Single-pass type I membrane protein</topology>
    </subcellularLocation>
</comment>
<evidence type="ECO:0000256" key="14">
    <source>
        <dbReference type="SAM" id="SignalP"/>
    </source>
</evidence>
<dbReference type="InterPro" id="IPR008266">
    <property type="entry name" value="Tyr_kinase_AS"/>
</dbReference>
<dbReference type="Pfam" id="PF00560">
    <property type="entry name" value="LRR_1"/>
    <property type="match status" value="8"/>
</dbReference>
<keyword evidence="2" id="KW-0433">Leucine-rich repeat</keyword>
<dbReference type="PANTHER" id="PTHR48056">
    <property type="entry name" value="LRR RECEPTOR-LIKE SERINE/THREONINE-PROTEIN KINASE-RELATED"/>
    <property type="match status" value="1"/>
</dbReference>
<evidence type="ECO:0000256" key="12">
    <source>
        <dbReference type="ARBA" id="ARBA00023180"/>
    </source>
</evidence>
<dbReference type="InterPro" id="IPR001611">
    <property type="entry name" value="Leu-rich_rpt"/>
</dbReference>
<evidence type="ECO:0000256" key="8">
    <source>
        <dbReference type="ARBA" id="ARBA00022840"/>
    </source>
</evidence>
<dbReference type="GO" id="GO:0004674">
    <property type="term" value="F:protein serine/threonine kinase activity"/>
    <property type="evidence" value="ECO:0007669"/>
    <property type="project" value="UniProtKB-EC"/>
</dbReference>
<dbReference type="GO" id="GO:0006952">
    <property type="term" value="P:defense response"/>
    <property type="evidence" value="ECO:0007669"/>
    <property type="project" value="UniProtKB-ARBA"/>
</dbReference>
<keyword evidence="9 13" id="KW-1133">Transmembrane helix</keyword>
<keyword evidence="7" id="KW-0547">Nucleotide-binding</keyword>
<proteinExistence type="predicted"/>
<dbReference type="InterPro" id="IPR055414">
    <property type="entry name" value="LRR_R13L4/SHOC2-like"/>
</dbReference>
<dbReference type="PROSITE" id="PS50011">
    <property type="entry name" value="PROTEIN_KINASE_DOM"/>
    <property type="match status" value="1"/>
</dbReference>
<name>A0AAD8KYR9_TARER</name>
<sequence length="897" mass="98569">MGNMWFLILTIGFVSWCQVNVSSQLINDDHDDLLTLVAIGKELKLLDWDENGLQNTSNYCVWPHITCSSSQFVEKLVLSHLNLQGNITLISQLKSLKWLDLSFNMLHGPIPKSFGNLSDLEFLDLSYNKFDESIPIELGQLKKLKSLNLSNNLLIGSIPNELEGLVKLQDFQIFTNHLNGSIPNWVGNLTNLRVFTAYENELRGKIPESLGAFSELQWLNLHSNYLEGSIPKSVFASGKLEFLVLTQNKLSGELPDSVGNCKGLSSIRIGNNDLVGNIPKGIGNLTSLTYFEADNNNLFGEIVQEFAHCSNLSLLNLASNGFSGIIPPVFGELINLQELIVSGNNLSGEIPTSVLSNKNLNKIDLSDNRFNGSIPKSVCNSSRLQYLLLGQNSLTGEIPSEIGNCMKLLELQLGGNHLTGTIPPDIGRIKNLQIALNLSFNHLHGQLPPDLGKLDKLVSLDLSNNQLTGNIPMALKGMLSLIDVNFANNHLTGPIPTFAPFQKSPNSSFEKNTGLCGYPLNSFCGNSNGPESFHHKVSYRIVLAVIGSGLLVFLSVTIVVVLFMMREKQEKMAKTVGKEEEEIDDNNKPLVILGNVFVENLKQAIDFDAVVKATLKDSNKISSGTFSTIYKAEMPSGLTLSVKRLKSVDKTILNQQSKMIRELERLSNLCHDNLIRPIGFAIYDDVALLLHQFLPNGSLARFLHESSKEEGYKPDWPARLSIAVGVAEGLAFLHHLAIIHLDISSGNIFLDANFRPLVGEVEISKLLDPSRGTASISAVAGSFGYIPPEYAYTMQVTAPGNVYSFGVVLLEILTTRVPVDEEFGEGVDLVKWVQGAPTRGETPEQILDAKLSTVSFSCRKEMLAALKVALLCTDTTPAKRPKMKKVVEMLQEITESK</sequence>
<dbReference type="FunFam" id="1.10.510.10:FF:000388">
    <property type="entry name" value="Leucine-rich repeat receptor-like tyrosine-protein kinase PXC3"/>
    <property type="match status" value="1"/>
</dbReference>
<dbReference type="FunFam" id="3.80.10.10:FF:000095">
    <property type="entry name" value="LRR receptor-like serine/threonine-protein kinase GSO1"/>
    <property type="match status" value="2"/>
</dbReference>
<dbReference type="Proteomes" id="UP001229421">
    <property type="component" value="Unassembled WGS sequence"/>
</dbReference>
<evidence type="ECO:0000313" key="17">
    <source>
        <dbReference type="Proteomes" id="UP001229421"/>
    </source>
</evidence>
<keyword evidence="8" id="KW-0067">ATP-binding</keyword>
<dbReference type="SMART" id="SM00369">
    <property type="entry name" value="LRR_TYP"/>
    <property type="match status" value="6"/>
</dbReference>
<dbReference type="InterPro" id="IPR000719">
    <property type="entry name" value="Prot_kinase_dom"/>
</dbReference>
<dbReference type="SUPFAM" id="SSF52058">
    <property type="entry name" value="L domain-like"/>
    <property type="match status" value="2"/>
</dbReference>
<dbReference type="CDD" id="cd14066">
    <property type="entry name" value="STKc_IRAK"/>
    <property type="match status" value="1"/>
</dbReference>
<evidence type="ECO:0000256" key="1">
    <source>
        <dbReference type="ARBA" id="ARBA00004479"/>
    </source>
</evidence>
<dbReference type="InterPro" id="IPR011009">
    <property type="entry name" value="Kinase-like_dom_sf"/>
</dbReference>
<evidence type="ECO:0000256" key="2">
    <source>
        <dbReference type="ARBA" id="ARBA00022614"/>
    </source>
</evidence>
<protein>
    <recommendedName>
        <fullName evidence="15">Protein kinase domain-containing protein</fullName>
    </recommendedName>
</protein>
<reference evidence="16" key="1">
    <citation type="journal article" date="2023" name="bioRxiv">
        <title>Improved chromosome-level genome assembly for marigold (Tagetes erecta).</title>
        <authorList>
            <person name="Jiang F."/>
            <person name="Yuan L."/>
            <person name="Wang S."/>
            <person name="Wang H."/>
            <person name="Xu D."/>
            <person name="Wang A."/>
            <person name="Fan W."/>
        </authorList>
    </citation>
    <scope>NUCLEOTIDE SEQUENCE</scope>
    <source>
        <strain evidence="16">WSJ</strain>
        <tissue evidence="16">Leaf</tissue>
    </source>
</reference>
<dbReference type="GO" id="GO:0033612">
    <property type="term" value="F:receptor serine/threonine kinase binding"/>
    <property type="evidence" value="ECO:0007669"/>
    <property type="project" value="TreeGrafter"/>
</dbReference>
<evidence type="ECO:0000256" key="9">
    <source>
        <dbReference type="ARBA" id="ARBA00022989"/>
    </source>
</evidence>
<dbReference type="InterPro" id="IPR001245">
    <property type="entry name" value="Ser-Thr/Tyr_kinase_cat_dom"/>
</dbReference>
<dbReference type="InterPro" id="IPR032675">
    <property type="entry name" value="LRR_dom_sf"/>
</dbReference>
<dbReference type="GO" id="GO:0016020">
    <property type="term" value="C:membrane"/>
    <property type="evidence" value="ECO:0007669"/>
    <property type="project" value="UniProtKB-SubCell"/>
</dbReference>
<dbReference type="EMBL" id="JAUHHV010000004">
    <property type="protein sequence ID" value="KAK1428847.1"/>
    <property type="molecule type" value="Genomic_DNA"/>
</dbReference>
<feature type="chain" id="PRO_5042023987" description="Protein kinase domain-containing protein" evidence="14">
    <location>
        <begin position="24"/>
        <end position="897"/>
    </location>
</feature>
<evidence type="ECO:0000256" key="5">
    <source>
        <dbReference type="ARBA" id="ARBA00022729"/>
    </source>
</evidence>
<gene>
    <name evidence="16" type="ORF">QVD17_17687</name>
</gene>
<dbReference type="InterPro" id="IPR050647">
    <property type="entry name" value="Plant_LRR-RLKs"/>
</dbReference>
<dbReference type="InterPro" id="IPR003591">
    <property type="entry name" value="Leu-rich_rpt_typical-subtyp"/>
</dbReference>
<dbReference type="Pfam" id="PF23598">
    <property type="entry name" value="LRR_14"/>
    <property type="match status" value="1"/>
</dbReference>
<dbReference type="Pfam" id="PF07714">
    <property type="entry name" value="PK_Tyr_Ser-Thr"/>
    <property type="match status" value="1"/>
</dbReference>
<dbReference type="PROSITE" id="PS00109">
    <property type="entry name" value="PROTEIN_KINASE_TYR"/>
    <property type="match status" value="1"/>
</dbReference>
<dbReference type="AlphaFoldDB" id="A0AAD8KYR9"/>
<keyword evidence="10 13" id="KW-0472">Membrane</keyword>
<dbReference type="GO" id="GO:0051707">
    <property type="term" value="P:response to other organism"/>
    <property type="evidence" value="ECO:0007669"/>
    <property type="project" value="UniProtKB-ARBA"/>
</dbReference>
<comment type="caution">
    <text evidence="16">The sequence shown here is derived from an EMBL/GenBank/DDBJ whole genome shotgun (WGS) entry which is preliminary data.</text>
</comment>
<evidence type="ECO:0000256" key="11">
    <source>
        <dbReference type="ARBA" id="ARBA00023170"/>
    </source>
</evidence>
<keyword evidence="11" id="KW-0675">Receptor</keyword>
<evidence type="ECO:0000256" key="10">
    <source>
        <dbReference type="ARBA" id="ARBA00023136"/>
    </source>
</evidence>
<feature type="transmembrane region" description="Helical" evidence="13">
    <location>
        <begin position="541"/>
        <end position="564"/>
    </location>
</feature>
<dbReference type="PANTHER" id="PTHR48056:SF40">
    <property type="entry name" value="LEUCINE-RICH REPEAT RECEPTOR-LIKE TYROSINE-PROTEIN KINASE PXC3"/>
    <property type="match status" value="1"/>
</dbReference>
<evidence type="ECO:0000256" key="13">
    <source>
        <dbReference type="SAM" id="Phobius"/>
    </source>
</evidence>
<dbReference type="GO" id="GO:0005524">
    <property type="term" value="F:ATP binding"/>
    <property type="evidence" value="ECO:0007669"/>
    <property type="project" value="UniProtKB-KW"/>
</dbReference>
<evidence type="ECO:0000313" key="16">
    <source>
        <dbReference type="EMBL" id="KAK1428847.1"/>
    </source>
</evidence>
<dbReference type="Gene3D" id="3.80.10.10">
    <property type="entry name" value="Ribonuclease Inhibitor"/>
    <property type="match status" value="5"/>
</dbReference>
<feature type="signal peptide" evidence="14">
    <location>
        <begin position="1"/>
        <end position="23"/>
    </location>
</feature>
<dbReference type="FunFam" id="3.30.200.20:FF:000454">
    <property type="entry name" value="Leucine-rich repeat receptor-like tyrosine-protein kinase PXC3"/>
    <property type="match status" value="1"/>
</dbReference>
<evidence type="ECO:0000259" key="15">
    <source>
        <dbReference type="PROSITE" id="PS50011"/>
    </source>
</evidence>
<evidence type="ECO:0000256" key="4">
    <source>
        <dbReference type="ARBA" id="ARBA00022692"/>
    </source>
</evidence>
<evidence type="ECO:0000256" key="7">
    <source>
        <dbReference type="ARBA" id="ARBA00022741"/>
    </source>
</evidence>
<keyword evidence="6" id="KW-0677">Repeat</keyword>
<dbReference type="Gene3D" id="1.10.510.10">
    <property type="entry name" value="Transferase(Phosphotransferase) domain 1"/>
    <property type="match status" value="1"/>
</dbReference>
<accession>A0AAD8KYR9</accession>
<keyword evidence="5 14" id="KW-0732">Signal</keyword>
<evidence type="ECO:0000256" key="3">
    <source>
        <dbReference type="ARBA" id="ARBA00022679"/>
    </source>
</evidence>
<dbReference type="PROSITE" id="PS51450">
    <property type="entry name" value="LRR"/>
    <property type="match status" value="1"/>
</dbReference>
<keyword evidence="17" id="KW-1185">Reference proteome</keyword>
<dbReference type="SUPFAM" id="SSF56112">
    <property type="entry name" value="Protein kinase-like (PK-like)"/>
    <property type="match status" value="1"/>
</dbReference>
<organism evidence="16 17">
    <name type="scientific">Tagetes erecta</name>
    <name type="common">African marigold</name>
    <dbReference type="NCBI Taxonomy" id="13708"/>
    <lineage>
        <taxon>Eukaryota</taxon>
        <taxon>Viridiplantae</taxon>
        <taxon>Streptophyta</taxon>
        <taxon>Embryophyta</taxon>
        <taxon>Tracheophyta</taxon>
        <taxon>Spermatophyta</taxon>
        <taxon>Magnoliopsida</taxon>
        <taxon>eudicotyledons</taxon>
        <taxon>Gunneridae</taxon>
        <taxon>Pentapetalae</taxon>
        <taxon>asterids</taxon>
        <taxon>campanulids</taxon>
        <taxon>Asterales</taxon>
        <taxon>Asteraceae</taxon>
        <taxon>Asteroideae</taxon>
        <taxon>Heliantheae alliance</taxon>
        <taxon>Tageteae</taxon>
        <taxon>Tagetes</taxon>
    </lineage>
</organism>